<name>A0A6P6RPR1_9EIME</name>
<organism evidence="2 3">
    <name type="scientific">Cyclospora cayetanensis</name>
    <dbReference type="NCBI Taxonomy" id="88456"/>
    <lineage>
        <taxon>Eukaryota</taxon>
        <taxon>Sar</taxon>
        <taxon>Alveolata</taxon>
        <taxon>Apicomplexa</taxon>
        <taxon>Conoidasida</taxon>
        <taxon>Coccidia</taxon>
        <taxon>Eucoccidiorida</taxon>
        <taxon>Eimeriorina</taxon>
        <taxon>Eimeriidae</taxon>
        <taxon>Cyclospora</taxon>
    </lineage>
</organism>
<evidence type="ECO:0000256" key="1">
    <source>
        <dbReference type="SAM" id="MobiDB-lite"/>
    </source>
</evidence>
<feature type="compositionally biased region" description="Low complexity" evidence="1">
    <location>
        <begin position="113"/>
        <end position="129"/>
    </location>
</feature>
<proteinExistence type="predicted"/>
<evidence type="ECO:0000313" key="2">
    <source>
        <dbReference type="Proteomes" id="UP000515125"/>
    </source>
</evidence>
<dbReference type="AlphaFoldDB" id="A0A6P6RPR1"/>
<evidence type="ECO:0000313" key="3">
    <source>
        <dbReference type="RefSeq" id="XP_026189811.1"/>
    </source>
</evidence>
<dbReference type="GeneID" id="34618340"/>
<protein>
    <submittedName>
        <fullName evidence="3">Uncharacterized protein LOC34618340</fullName>
    </submittedName>
</protein>
<feature type="region of interest" description="Disordered" evidence="1">
    <location>
        <begin position="104"/>
        <end position="157"/>
    </location>
</feature>
<sequence>MTRGPPVSTLAWQLALLRQRAQRGSPSTPIPLRRLPRRFGEGPSASAYLAPPVASLKLRLGPLQGTTWSSSRLFSTKTSSRGGVLTSPALNAAETARALGVPDVALGFPSPEGSSHSAGDSTSSGTNGSSRKHKSKRNLKLAAAQVPLDRRATNASVASEAATGAELANAAGVDDASQVATQPLADAEAANLQAHQQAEELEGEKEQQNHQDTALKEGEGAAGEAEDDSGAPKQDVVAAAPVYACIAAGGAAGGPSSRSGGGRNKEQTAATPRRSASRTASFTPAYNSRGVSVLQYVCEVMCFWIHVGWCPVFHFYEKNAREHVWISACGESQFTVDTVAVLWSPCWELRRDAKEAFAAQAEAALSVVEARTWELFEMQDEMQDWLSTNEEKMHAVESQVEELQQAGEEDPVVAAAVKPLLPLLPVLDSDPVETAYSAFEQLNKAVHCSARAAFVPEDSGVLMHLLGFFLGSLYSVMPLPLYDPPSCDTQDNVKLTASGVLHQNLAWLSQARIHADKADLLCAVQCLDRLRGLARQESEDVAKRIKTALLVHQVVDTVRARLYCMNSQITSDPVRPSEIPPSAFRRIFGFLLSGHSLHGPCFGKAMVWKTFLVGKVGCAGSAECVEMLISSRGVVRLGDHGALVTAWGAPSLQKGVQEHQSGPLEGGRGNFPEEQVDRSMNQEVYHGEKQW</sequence>
<gene>
    <name evidence="3" type="primary">LOC34618340</name>
</gene>
<feature type="compositionally biased region" description="Basic residues" evidence="1">
    <location>
        <begin position="130"/>
        <end position="139"/>
    </location>
</feature>
<reference evidence="3" key="1">
    <citation type="submission" date="2025-08" db="UniProtKB">
        <authorList>
            <consortium name="RefSeq"/>
        </authorList>
    </citation>
    <scope>IDENTIFICATION</scope>
</reference>
<accession>A0A6P6RPR1</accession>
<feature type="compositionally biased region" description="Basic and acidic residues" evidence="1">
    <location>
        <begin position="204"/>
        <end position="219"/>
    </location>
</feature>
<feature type="region of interest" description="Disordered" evidence="1">
    <location>
        <begin position="655"/>
        <end position="691"/>
    </location>
</feature>
<feature type="compositionally biased region" description="Low complexity" evidence="1">
    <location>
        <begin position="268"/>
        <end position="281"/>
    </location>
</feature>
<feature type="region of interest" description="Disordered" evidence="1">
    <location>
        <begin position="251"/>
        <end position="281"/>
    </location>
</feature>
<dbReference type="OrthoDB" id="10261039at2759"/>
<dbReference type="Proteomes" id="UP000515125">
    <property type="component" value="Unplaced"/>
</dbReference>
<feature type="region of interest" description="Disordered" evidence="1">
    <location>
        <begin position="189"/>
        <end position="233"/>
    </location>
</feature>
<dbReference type="RefSeq" id="XP_026189811.1">
    <property type="nucleotide sequence ID" value="XM_026334026.1"/>
</dbReference>
<keyword evidence="2" id="KW-1185">Reference proteome</keyword>